<proteinExistence type="predicted"/>
<dbReference type="Pfam" id="PF20029">
    <property type="entry name" value="DUF6436"/>
    <property type="match status" value="1"/>
</dbReference>
<evidence type="ECO:0000313" key="3">
    <source>
        <dbReference type="EMBL" id="MFC3701679.1"/>
    </source>
</evidence>
<evidence type="ECO:0000256" key="1">
    <source>
        <dbReference type="SAM" id="Phobius"/>
    </source>
</evidence>
<dbReference type="Proteomes" id="UP001595710">
    <property type="component" value="Unassembled WGS sequence"/>
</dbReference>
<sequence>MKAFKSLKPSTWMIFGALLWGVLVVFLLFQFISDRLISFDENQVIHRQFTTVEAYLDAVGAAFEYTNDGQIQIIRVEEQGCVCNGASVGHWAQVKQQYSEVSFQDMSVRSLSDAQQALVPATPMAVIFDTDGTLMYAGPFSDANYCNSDNSFIDAYLNESLKQRFSPLGAVGCYCKNSRVPFESR</sequence>
<evidence type="ECO:0000259" key="2">
    <source>
        <dbReference type="Pfam" id="PF20029"/>
    </source>
</evidence>
<protein>
    <submittedName>
        <fullName evidence="3">DUF6436 domain-containing protein</fullName>
    </submittedName>
</protein>
<reference evidence="4" key="1">
    <citation type="journal article" date="2019" name="Int. J. Syst. Evol. Microbiol.">
        <title>The Global Catalogue of Microorganisms (GCM) 10K type strain sequencing project: providing services to taxonomists for standard genome sequencing and annotation.</title>
        <authorList>
            <consortium name="The Broad Institute Genomics Platform"/>
            <consortium name="The Broad Institute Genome Sequencing Center for Infectious Disease"/>
            <person name="Wu L."/>
            <person name="Ma J."/>
        </authorList>
    </citation>
    <scope>NUCLEOTIDE SEQUENCE [LARGE SCALE GENOMIC DNA]</scope>
    <source>
        <strain evidence="4">CECT 8288</strain>
    </source>
</reference>
<dbReference type="InterPro" id="IPR045494">
    <property type="entry name" value="DUF6436"/>
</dbReference>
<dbReference type="RefSeq" id="WP_290280627.1">
    <property type="nucleotide sequence ID" value="NZ_JAUFQI010000001.1"/>
</dbReference>
<comment type="caution">
    <text evidence="3">The sequence shown here is derived from an EMBL/GenBank/DDBJ whole genome shotgun (WGS) entry which is preliminary data.</text>
</comment>
<keyword evidence="1" id="KW-0812">Transmembrane</keyword>
<name>A0ABV7WTH7_9GAMM</name>
<dbReference type="EMBL" id="JBHRYN010000010">
    <property type="protein sequence ID" value="MFC3701679.1"/>
    <property type="molecule type" value="Genomic_DNA"/>
</dbReference>
<gene>
    <name evidence="3" type="ORF">ACFOND_08525</name>
</gene>
<keyword evidence="4" id="KW-1185">Reference proteome</keyword>
<keyword evidence="1" id="KW-1133">Transmembrane helix</keyword>
<feature type="domain" description="DUF6436" evidence="2">
    <location>
        <begin position="64"/>
        <end position="176"/>
    </location>
</feature>
<feature type="transmembrane region" description="Helical" evidence="1">
    <location>
        <begin position="12"/>
        <end position="32"/>
    </location>
</feature>
<organism evidence="3 4">
    <name type="scientific">Reinekea marina</name>
    <dbReference type="NCBI Taxonomy" id="1310421"/>
    <lineage>
        <taxon>Bacteria</taxon>
        <taxon>Pseudomonadati</taxon>
        <taxon>Pseudomonadota</taxon>
        <taxon>Gammaproteobacteria</taxon>
        <taxon>Oceanospirillales</taxon>
        <taxon>Saccharospirillaceae</taxon>
        <taxon>Reinekea</taxon>
    </lineage>
</organism>
<evidence type="ECO:0000313" key="4">
    <source>
        <dbReference type="Proteomes" id="UP001595710"/>
    </source>
</evidence>
<keyword evidence="1" id="KW-0472">Membrane</keyword>
<accession>A0ABV7WTH7</accession>